<evidence type="ECO:0000259" key="12">
    <source>
        <dbReference type="Pfam" id="PF05670"/>
    </source>
</evidence>
<feature type="compositionally biased region" description="Polar residues" evidence="11">
    <location>
        <begin position="779"/>
        <end position="789"/>
    </location>
</feature>
<sequence length="1062" mass="120813">MKSRFSTVDLRAVLAELNASLLGMRVNNVYDVDNKTYLIRLQKPDFKATLLLESGIRIHTTEFEWPKNMMPSSFAMKCRKHLKSRRLVSAKQLGVDRIVDFQFGSDEAAYHLIIELYDRGNIVLTDYEYLILNILRFRTDEADDVKFAVRERYPVDHARAAKPLLTLERLTEVIASAPKGELLKRVLNPLLPYGPALIEHCLIENGFSGNVKVDEKLESKDIEKILVCVQKAEDYMKETANFHGKGYIIQKREAKPSLDADKPAEDILTYEEFHPFLFSQHLQCPYIEFESFDKAVDEFYSKIEGQKIDLKALQQEKQALKKLDNVRKDHENRLEALQQAQEIDKLKGELIEMNLQIVDRAIQVVRSALANQIDWTEIGVIVKEAQAQGDPVASAIKELKLQTNHVTMLLRNPYLLSEEEDDDGDASVEVSDAEPPKGKKKKQKNKQLQKPQKNKPLLVDVDLSLSAYANAKKYYDHKRYAAKKTQRTVEAAEKAFKSAEKKTKQTLKEVQTVTSIQKARKVYWFEKFLWFISSENYLIIGGRDQQQNEIIVKRYLTPGDIYVHADLHGATSCVIKNPTGEPIPPRTLTEAGTMALCYSAAWDARVITSAWWVYHHQVSKTAPTGEYLTTGSFMIRGKKNFLPPSYLMMGFSFLFKVDESCIWRHRGERKVRAQDEDIETLTSCTSELMSEEMEQLEAGDSSEEDKEDLHGTPVEVELLTQASQEDAAVQSGRDELGEELIQEESSEDGESKEVTKDEEPVDEMKGEEEDTLDYPDTTIDLSHLQSQRPLQKLASKEEPSNSSDSKSQSRRHLSAKERREMKKKKLPSDSGDVEVMEGKDKARENSVHTEAYQNTSKNVGSGQPMKRGQKSKMKKMKEKYKDQDEEDRQLIMKLLASAGSNKEEKGKKGKKGKTKDEPVKKQPQKARGGQQISDVVKREAPLLHVLTHDLQDLAIDDPHDDKENLFDSLTGQPHPEDVLMFAIPICAPYTTMTNYKYKVKLTPGVQKKGKAAKTALNSFMHSKEATAREKDLFRSVKDTDLSRNIPGKVKVSAPNLLHVKRK</sequence>
<keyword evidence="14" id="KW-1185">Reference proteome</keyword>
<evidence type="ECO:0000256" key="11">
    <source>
        <dbReference type="SAM" id="MobiDB-lite"/>
    </source>
</evidence>
<comment type="subunit">
    <text evidence="7">Component of the ribosome quality control complex (RQC), composed of the E3 ubiquitin ligase LTN1, TCF25 and NEMF associated with the 60S ribosomal subunit. The complex probably also contains VCP/p97 and its ubiquitin-binding cofactors. Interacts (via its N-terminus) with XPO1.</text>
</comment>
<dbReference type="AlphaFoldDB" id="A0A9J7H0X2"/>
<reference evidence="14" key="2">
    <citation type="journal article" date="2020" name="Biotechnol. Bioeng.">
        <title>Chromosome-scale scaffolds for the Chinese hamster reference genome assembly to facilitate the study of the CHO epigenome.</title>
        <authorList>
            <person name="Hilliard W."/>
            <person name="MacDonald M."/>
            <person name="Lee K.H."/>
        </authorList>
    </citation>
    <scope>NUCLEOTIDE SEQUENCE [LARGE SCALE GENOMIC DNA]</scope>
    <source>
        <strain evidence="14">17A/GY</strain>
    </source>
</reference>
<comment type="subcellular location">
    <subcellularLocation>
        <location evidence="2">Cytoplasm</location>
    </subcellularLocation>
    <subcellularLocation>
        <location evidence="1">Nucleus</location>
    </subcellularLocation>
</comment>
<evidence type="ECO:0000256" key="2">
    <source>
        <dbReference type="ARBA" id="ARBA00004496"/>
    </source>
</evidence>
<dbReference type="RefSeq" id="XP_035301881.1">
    <property type="nucleotide sequence ID" value="XM_035445990.1"/>
</dbReference>
<feature type="compositionally biased region" description="Basic and acidic residues" evidence="11">
    <location>
        <begin position="836"/>
        <end position="847"/>
    </location>
</feature>
<dbReference type="GO" id="GO:0005737">
    <property type="term" value="C:cytoplasm"/>
    <property type="evidence" value="ECO:0007669"/>
    <property type="project" value="UniProtKB-SubCell"/>
</dbReference>
<feature type="compositionally biased region" description="Basic and acidic residues" evidence="11">
    <location>
        <begin position="749"/>
        <end position="764"/>
    </location>
</feature>
<dbReference type="Pfam" id="PF05833">
    <property type="entry name" value="NFACT_N"/>
    <property type="match status" value="1"/>
</dbReference>
<evidence type="ECO:0000313" key="15">
    <source>
        <dbReference type="RefSeq" id="XP_035301881.1"/>
    </source>
</evidence>
<feature type="domain" description="NFACT RNA-binding" evidence="12">
    <location>
        <begin position="527"/>
        <end position="637"/>
    </location>
</feature>
<dbReference type="PANTHER" id="PTHR15239">
    <property type="entry name" value="NUCLEAR EXPORT MEDIATOR FACTOR NEMF"/>
    <property type="match status" value="1"/>
</dbReference>
<evidence type="ECO:0000256" key="7">
    <source>
        <dbReference type="ARBA" id="ARBA00062982"/>
    </source>
</evidence>
<evidence type="ECO:0000256" key="1">
    <source>
        <dbReference type="ARBA" id="ARBA00004123"/>
    </source>
</evidence>
<feature type="coiled-coil region" evidence="10">
    <location>
        <begin position="296"/>
        <end position="340"/>
    </location>
</feature>
<dbReference type="GO" id="GO:0000049">
    <property type="term" value="F:tRNA binding"/>
    <property type="evidence" value="ECO:0007669"/>
    <property type="project" value="TreeGrafter"/>
</dbReference>
<dbReference type="InterPro" id="IPR021846">
    <property type="entry name" value="NFACT-C"/>
</dbReference>
<feature type="region of interest" description="Disordered" evidence="11">
    <location>
        <begin position="740"/>
        <end position="932"/>
    </location>
</feature>
<feature type="compositionally biased region" description="Basic residues" evidence="11">
    <location>
        <begin position="867"/>
        <end position="878"/>
    </location>
</feature>
<feature type="compositionally biased region" description="Basic residues" evidence="11">
    <location>
        <begin position="438"/>
        <end position="447"/>
    </location>
</feature>
<feature type="region of interest" description="Disordered" evidence="11">
    <location>
        <begin position="419"/>
        <end position="451"/>
    </location>
</feature>
<gene>
    <name evidence="15" type="primary">LOC100771080</name>
</gene>
<dbReference type="GO" id="GO:1990112">
    <property type="term" value="C:RQC complex"/>
    <property type="evidence" value="ECO:0007669"/>
    <property type="project" value="TreeGrafter"/>
</dbReference>
<evidence type="ECO:0000256" key="10">
    <source>
        <dbReference type="SAM" id="Coils"/>
    </source>
</evidence>
<keyword evidence="5 10" id="KW-0175">Coiled coil</keyword>
<dbReference type="GeneID" id="100771080"/>
<dbReference type="GO" id="GO:0005634">
    <property type="term" value="C:nucleus"/>
    <property type="evidence" value="ECO:0007669"/>
    <property type="project" value="UniProtKB-SubCell"/>
</dbReference>
<evidence type="ECO:0000256" key="9">
    <source>
        <dbReference type="ARBA" id="ARBA00076869"/>
    </source>
</evidence>
<evidence type="ECO:0000256" key="3">
    <source>
        <dbReference type="ARBA" id="ARBA00008318"/>
    </source>
</evidence>
<keyword evidence="6" id="KW-0539">Nucleus</keyword>
<protein>
    <recommendedName>
        <fullName evidence="8">Ribosome quality control complex subunit NEMF</fullName>
    </recommendedName>
    <alternativeName>
        <fullName evidence="9">Nuclear export mediator factor</fullName>
    </alternativeName>
</protein>
<dbReference type="GO" id="GO:0043023">
    <property type="term" value="F:ribosomal large subunit binding"/>
    <property type="evidence" value="ECO:0007669"/>
    <property type="project" value="TreeGrafter"/>
</dbReference>
<feature type="coiled-coil region" evidence="10">
    <location>
        <begin position="482"/>
        <end position="509"/>
    </location>
</feature>
<dbReference type="Pfam" id="PF05670">
    <property type="entry name" value="NFACT-R_1"/>
    <property type="match status" value="1"/>
</dbReference>
<name>A0A9J7H0X2_CRIGR</name>
<dbReference type="FunFam" id="2.30.310.10:FF:000001">
    <property type="entry name" value="Nuclear export mediator factor Nemf"/>
    <property type="match status" value="1"/>
</dbReference>
<evidence type="ECO:0000313" key="14">
    <source>
        <dbReference type="Proteomes" id="UP001108280"/>
    </source>
</evidence>
<evidence type="ECO:0000256" key="6">
    <source>
        <dbReference type="ARBA" id="ARBA00023242"/>
    </source>
</evidence>
<proteinExistence type="inferred from homology"/>
<dbReference type="GO" id="GO:0140708">
    <property type="term" value="P:CAT tailing"/>
    <property type="evidence" value="ECO:0007669"/>
    <property type="project" value="UniProtKB-ARBA"/>
</dbReference>
<evidence type="ECO:0000256" key="8">
    <source>
        <dbReference type="ARBA" id="ARBA00071447"/>
    </source>
</evidence>
<reference evidence="14" key="1">
    <citation type="journal article" date="2018" name="Biotechnol. Bioeng.">
        <title>A reference genome of the Chinese hamster based on a hybrid assembly strategy.</title>
        <authorList>
            <person name="Rupp O."/>
            <person name="MacDonald M.L."/>
            <person name="Li S."/>
            <person name="Dhiman H."/>
            <person name="Polson S."/>
            <person name="Griep S."/>
            <person name="Heffner K."/>
            <person name="Hernandez I."/>
            <person name="Brinkrolf K."/>
            <person name="Jadhav V."/>
            <person name="Samoudi M."/>
            <person name="Hao H."/>
            <person name="Kingham B."/>
            <person name="Goesmann A."/>
            <person name="Betenbaugh M.J."/>
            <person name="Lewis N.E."/>
            <person name="Borth N."/>
            <person name="Lee K.H."/>
        </authorList>
    </citation>
    <scope>NUCLEOTIDE SEQUENCE [LARGE SCALE GENOMIC DNA]</scope>
    <source>
        <strain evidence="14">17A/GY</strain>
    </source>
</reference>
<dbReference type="Pfam" id="PF11923">
    <property type="entry name" value="NFACT-C"/>
    <property type="match status" value="1"/>
</dbReference>
<comment type="similarity">
    <text evidence="3">Belongs to the NEMF family.</text>
</comment>
<dbReference type="Gene3D" id="2.30.310.10">
    <property type="entry name" value="ibrinogen binding protein from staphylococcus aureus domain"/>
    <property type="match status" value="1"/>
</dbReference>
<dbReference type="InterPro" id="IPR008532">
    <property type="entry name" value="NFACT_RNA-bd"/>
</dbReference>
<keyword evidence="4" id="KW-0963">Cytoplasm</keyword>
<reference evidence="15" key="3">
    <citation type="submission" date="2025-08" db="UniProtKB">
        <authorList>
            <consortium name="RefSeq"/>
        </authorList>
    </citation>
    <scope>IDENTIFICATION</scope>
    <source>
        <strain evidence="15">17A/GY</strain>
        <tissue evidence="15">Liver</tissue>
    </source>
</reference>
<evidence type="ECO:0000259" key="13">
    <source>
        <dbReference type="Pfam" id="PF11923"/>
    </source>
</evidence>
<dbReference type="PANTHER" id="PTHR15239:SF6">
    <property type="entry name" value="RIBOSOME QUALITY CONTROL COMPLEX SUBUNIT NEMF"/>
    <property type="match status" value="1"/>
</dbReference>
<evidence type="ECO:0000256" key="4">
    <source>
        <dbReference type="ARBA" id="ARBA00022490"/>
    </source>
</evidence>
<dbReference type="Proteomes" id="UP001108280">
    <property type="component" value="Chromosome 5"/>
</dbReference>
<organism evidence="14 15">
    <name type="scientific">Cricetulus griseus</name>
    <name type="common">Chinese hamster</name>
    <name type="synonym">Cricetulus barabensis griseus</name>
    <dbReference type="NCBI Taxonomy" id="10029"/>
    <lineage>
        <taxon>Eukaryota</taxon>
        <taxon>Metazoa</taxon>
        <taxon>Chordata</taxon>
        <taxon>Craniata</taxon>
        <taxon>Vertebrata</taxon>
        <taxon>Euteleostomi</taxon>
        <taxon>Mammalia</taxon>
        <taxon>Eutheria</taxon>
        <taxon>Euarchontoglires</taxon>
        <taxon>Glires</taxon>
        <taxon>Rodentia</taxon>
        <taxon>Myomorpha</taxon>
        <taxon>Muroidea</taxon>
        <taxon>Cricetidae</taxon>
        <taxon>Cricetinae</taxon>
        <taxon>Cricetulus</taxon>
    </lineage>
</organism>
<dbReference type="InterPro" id="IPR051608">
    <property type="entry name" value="RQC_Subunit_NEMF"/>
</dbReference>
<evidence type="ECO:0000256" key="5">
    <source>
        <dbReference type="ARBA" id="ARBA00023054"/>
    </source>
</evidence>
<feature type="domain" description="NFACT protein C-terminal" evidence="13">
    <location>
        <begin position="961"/>
        <end position="1052"/>
    </location>
</feature>
<feature type="compositionally biased region" description="Polar residues" evidence="11">
    <location>
        <begin position="851"/>
        <end position="861"/>
    </location>
</feature>
<accession>A0A9J7H0X2</accession>